<accession>A0A1L9R4E2</accession>
<organism evidence="3 4">
    <name type="scientific">Aspergillus wentii DTO 134E9</name>
    <dbReference type="NCBI Taxonomy" id="1073089"/>
    <lineage>
        <taxon>Eukaryota</taxon>
        <taxon>Fungi</taxon>
        <taxon>Dikarya</taxon>
        <taxon>Ascomycota</taxon>
        <taxon>Pezizomycotina</taxon>
        <taxon>Eurotiomycetes</taxon>
        <taxon>Eurotiomycetidae</taxon>
        <taxon>Eurotiales</taxon>
        <taxon>Aspergillaceae</taxon>
        <taxon>Aspergillus</taxon>
        <taxon>Aspergillus subgen. Cremei</taxon>
    </lineage>
</organism>
<feature type="domain" description="MACPF-like" evidence="2">
    <location>
        <begin position="400"/>
        <end position="521"/>
    </location>
</feature>
<dbReference type="Proteomes" id="UP000184383">
    <property type="component" value="Unassembled WGS sequence"/>
</dbReference>
<proteinExistence type="predicted"/>
<gene>
    <name evidence="3" type="ORF">ASPWEDRAFT_55355</name>
</gene>
<evidence type="ECO:0000313" key="3">
    <source>
        <dbReference type="EMBL" id="OJJ29789.1"/>
    </source>
</evidence>
<dbReference type="STRING" id="1073089.A0A1L9R4E2"/>
<feature type="region of interest" description="Disordered" evidence="1">
    <location>
        <begin position="94"/>
        <end position="122"/>
    </location>
</feature>
<dbReference type="RefSeq" id="XP_040683466.1">
    <property type="nucleotide sequence ID" value="XM_040838200.1"/>
</dbReference>
<evidence type="ECO:0000313" key="4">
    <source>
        <dbReference type="Proteomes" id="UP000184383"/>
    </source>
</evidence>
<keyword evidence="4" id="KW-1185">Reference proteome</keyword>
<sequence length="750" mass="83022">MCAANKNDLQAKFFIYLWNPVTNTSKMDKFVTIGSIKNVQETTLGDIRKKLISEKAFSWRQKSSEFCNAVGAEVDDSLRFDMYLDFLHNTETEGEAAKEADEGESANKGKKGQQPVRKEDSSGHSFKVYLKLRKLANEMDQETQEFLKEKLAIELKRPDLLEAGSKILGSSYDHRNFMAAAGKSEITHPAEMGEKEWYIVLQNNSVLHGNYVRQLSTGERRVERAMYPALTLKTRQFHDFEVVFSGGSGASKVKETTTSKDPAGEKSVASKTGNASETPVMHKLRIPRFLVQDNSYVSVSENKSSVANAIADSSLAEHSAEFAVGGGAFGVSAGVKVGYKSESTDKTASNSLVDKKRMTITYNFPRVVLELDGESVELSDECQKDLAVVTTQADVKSFKKKYGTFVATRVELGGRLHSTEESNAFSQESVEEKASSLKIAAAASFSYGSYAQGSVSGEKGDATNHLGKKSSSGLSNSLTWEAKGGDTLLCNNPPAWCSTVGSYYNWRVVKQEDLVSIEEMISMIAGYADVKQKFLKLDPPAPGGNKLTTTPAPKPLPKMAEGWVEFWLKSVEDDKFVTAMPENPFGNITWVMNPTPSQNKGMNEINRIRSLKRSVEMTPSAAGKSQCFTAGCKHYEIWDEKAKTFRKRLRIGGSYIWWSMEASKYAGATLPCEGLEPRSYTWVGAEWAESCYFQFVHVTATDKLHIDHDDAVRVQVSDTKGNFLGYLRNMPPLGVYGETGDIFRFQYAVK</sequence>
<dbReference type="InterPro" id="IPR054586">
    <property type="entry name" value="MACPF_1_fungal"/>
</dbReference>
<feature type="region of interest" description="Disordered" evidence="1">
    <location>
        <begin position="251"/>
        <end position="276"/>
    </location>
</feature>
<evidence type="ECO:0000259" key="2">
    <source>
        <dbReference type="Pfam" id="PF22693"/>
    </source>
</evidence>
<dbReference type="GeneID" id="63754048"/>
<reference evidence="4" key="1">
    <citation type="journal article" date="2017" name="Genome Biol.">
        <title>Comparative genomics reveals high biological diversity and specific adaptations in the industrially and medically important fungal genus Aspergillus.</title>
        <authorList>
            <person name="de Vries R.P."/>
            <person name="Riley R."/>
            <person name="Wiebenga A."/>
            <person name="Aguilar-Osorio G."/>
            <person name="Amillis S."/>
            <person name="Uchima C.A."/>
            <person name="Anderluh G."/>
            <person name="Asadollahi M."/>
            <person name="Askin M."/>
            <person name="Barry K."/>
            <person name="Battaglia E."/>
            <person name="Bayram O."/>
            <person name="Benocci T."/>
            <person name="Braus-Stromeyer S.A."/>
            <person name="Caldana C."/>
            <person name="Canovas D."/>
            <person name="Cerqueira G.C."/>
            <person name="Chen F."/>
            <person name="Chen W."/>
            <person name="Choi C."/>
            <person name="Clum A."/>
            <person name="Dos Santos R.A."/>
            <person name="Damasio A.R."/>
            <person name="Diallinas G."/>
            <person name="Emri T."/>
            <person name="Fekete E."/>
            <person name="Flipphi M."/>
            <person name="Freyberg S."/>
            <person name="Gallo A."/>
            <person name="Gournas C."/>
            <person name="Habgood R."/>
            <person name="Hainaut M."/>
            <person name="Harispe M.L."/>
            <person name="Henrissat B."/>
            <person name="Hilden K.S."/>
            <person name="Hope R."/>
            <person name="Hossain A."/>
            <person name="Karabika E."/>
            <person name="Karaffa L."/>
            <person name="Karanyi Z."/>
            <person name="Krasevec N."/>
            <person name="Kuo A."/>
            <person name="Kusch H."/>
            <person name="LaButti K."/>
            <person name="Lagendijk E.L."/>
            <person name="Lapidus A."/>
            <person name="Levasseur A."/>
            <person name="Lindquist E."/>
            <person name="Lipzen A."/>
            <person name="Logrieco A.F."/>
            <person name="MacCabe A."/>
            <person name="Maekelae M.R."/>
            <person name="Malavazi I."/>
            <person name="Melin P."/>
            <person name="Meyer V."/>
            <person name="Mielnichuk N."/>
            <person name="Miskei M."/>
            <person name="Molnar A.P."/>
            <person name="Mule G."/>
            <person name="Ngan C.Y."/>
            <person name="Orejas M."/>
            <person name="Orosz E."/>
            <person name="Ouedraogo J.P."/>
            <person name="Overkamp K.M."/>
            <person name="Park H.-S."/>
            <person name="Perrone G."/>
            <person name="Piumi F."/>
            <person name="Punt P.J."/>
            <person name="Ram A.F."/>
            <person name="Ramon A."/>
            <person name="Rauscher S."/>
            <person name="Record E."/>
            <person name="Riano-Pachon D.M."/>
            <person name="Robert V."/>
            <person name="Roehrig J."/>
            <person name="Ruller R."/>
            <person name="Salamov A."/>
            <person name="Salih N.S."/>
            <person name="Samson R.A."/>
            <person name="Sandor E."/>
            <person name="Sanguinetti M."/>
            <person name="Schuetze T."/>
            <person name="Sepcic K."/>
            <person name="Shelest E."/>
            <person name="Sherlock G."/>
            <person name="Sophianopoulou V."/>
            <person name="Squina F.M."/>
            <person name="Sun H."/>
            <person name="Susca A."/>
            <person name="Todd R.B."/>
            <person name="Tsang A."/>
            <person name="Unkles S.E."/>
            <person name="van de Wiele N."/>
            <person name="van Rossen-Uffink D."/>
            <person name="Oliveira J.V."/>
            <person name="Vesth T.C."/>
            <person name="Visser J."/>
            <person name="Yu J.-H."/>
            <person name="Zhou M."/>
            <person name="Andersen M.R."/>
            <person name="Archer D.B."/>
            <person name="Baker S.E."/>
            <person name="Benoit I."/>
            <person name="Brakhage A.A."/>
            <person name="Braus G.H."/>
            <person name="Fischer R."/>
            <person name="Frisvad J.C."/>
            <person name="Goldman G.H."/>
            <person name="Houbraken J."/>
            <person name="Oakley B."/>
            <person name="Pocsi I."/>
            <person name="Scazzocchio C."/>
            <person name="Seiboth B."/>
            <person name="vanKuyk P.A."/>
            <person name="Wortman J."/>
            <person name="Dyer P.S."/>
            <person name="Grigoriev I.V."/>
        </authorList>
    </citation>
    <scope>NUCLEOTIDE SEQUENCE [LARGE SCALE GENOMIC DNA]</scope>
    <source>
        <strain evidence="4">DTO 134E9</strain>
    </source>
</reference>
<evidence type="ECO:0000256" key="1">
    <source>
        <dbReference type="SAM" id="MobiDB-lite"/>
    </source>
</evidence>
<dbReference type="VEuPathDB" id="FungiDB:ASPWEDRAFT_55355"/>
<dbReference type="AlphaFoldDB" id="A0A1L9R4E2"/>
<protein>
    <recommendedName>
        <fullName evidence="2">MACPF-like domain-containing protein</fullName>
    </recommendedName>
</protein>
<feature type="compositionally biased region" description="Basic and acidic residues" evidence="1">
    <location>
        <begin position="252"/>
        <end position="264"/>
    </location>
</feature>
<dbReference type="OrthoDB" id="2562973at2759"/>
<dbReference type="EMBL" id="KV878218">
    <property type="protein sequence ID" value="OJJ29789.1"/>
    <property type="molecule type" value="Genomic_DNA"/>
</dbReference>
<name>A0A1L9R4E2_ASPWE</name>
<dbReference type="Pfam" id="PF22693">
    <property type="entry name" value="MACPF_1"/>
    <property type="match status" value="1"/>
</dbReference>